<dbReference type="InterPro" id="IPR030887">
    <property type="entry name" value="Beta-barrel_YaiO"/>
</dbReference>
<name>A0A1F7RYZ4_9BACT</name>
<keyword evidence="1" id="KW-0732">Signal</keyword>
<evidence type="ECO:0000256" key="1">
    <source>
        <dbReference type="SAM" id="SignalP"/>
    </source>
</evidence>
<dbReference type="NCBIfam" id="TIGR04390">
    <property type="entry name" value="OMP_YaiO_dom"/>
    <property type="match status" value="1"/>
</dbReference>
<dbReference type="Proteomes" id="UP000178797">
    <property type="component" value="Unassembled WGS sequence"/>
</dbReference>
<dbReference type="EMBL" id="MGDE01000073">
    <property type="protein sequence ID" value="OGL46762.1"/>
    <property type="molecule type" value="Genomic_DNA"/>
</dbReference>
<gene>
    <name evidence="3" type="ORF">A2W05_07645</name>
</gene>
<feature type="chain" id="PRO_5009532306" description="YaiO beta-barrel domain-containing protein" evidence="1">
    <location>
        <begin position="25"/>
        <end position="267"/>
    </location>
</feature>
<evidence type="ECO:0000259" key="2">
    <source>
        <dbReference type="Pfam" id="PF19413"/>
    </source>
</evidence>
<accession>A0A1F7RYZ4</accession>
<evidence type="ECO:0000313" key="3">
    <source>
        <dbReference type="EMBL" id="OGL46762.1"/>
    </source>
</evidence>
<protein>
    <recommendedName>
        <fullName evidence="2">YaiO beta-barrel domain-containing protein</fullName>
    </recommendedName>
</protein>
<dbReference type="Pfam" id="PF19413">
    <property type="entry name" value="YaiO"/>
    <property type="match status" value="1"/>
</dbReference>
<feature type="domain" description="YaiO beta-barrel" evidence="2">
    <location>
        <begin position="31"/>
        <end position="209"/>
    </location>
</feature>
<organism evidence="3 4">
    <name type="scientific">Candidatus Schekmanbacteria bacterium RBG_16_38_10</name>
    <dbReference type="NCBI Taxonomy" id="1817879"/>
    <lineage>
        <taxon>Bacteria</taxon>
        <taxon>Candidatus Schekmaniibacteriota</taxon>
    </lineage>
</organism>
<comment type="caution">
    <text evidence="3">The sequence shown here is derived from an EMBL/GenBank/DDBJ whole genome shotgun (WGS) entry which is preliminary data.</text>
</comment>
<proteinExistence type="predicted"/>
<dbReference type="AlphaFoldDB" id="A0A1F7RYZ4"/>
<sequence>MKTFTFKFILFCIFVLFFQGIAFAQDEAGKKQRLETSFSYEYLSPRDVYGTWKNFSIGFHNKPKTDLAYFVQLGAFSRKEGDGVLGNVGAYKDWGSRLYTYSALSIGTNSEYLPRIRIDNDFNIKIGAMKDIVWTVGVSYIKYFDVHKDLILSTGFTLYKGNWILGYRISKNDSSPGNAISYSHHASTGYGREGWQWTYLDLSYGKQAYLATSLSVPEEIRQDASYISIKHRRWIGKDSGVFMDLSYLKLKDAYEKYGFSPGIFKEF</sequence>
<feature type="signal peptide" evidence="1">
    <location>
        <begin position="1"/>
        <end position="24"/>
    </location>
</feature>
<reference evidence="3 4" key="1">
    <citation type="journal article" date="2016" name="Nat. Commun.">
        <title>Thousands of microbial genomes shed light on interconnected biogeochemical processes in an aquifer system.</title>
        <authorList>
            <person name="Anantharaman K."/>
            <person name="Brown C.T."/>
            <person name="Hug L.A."/>
            <person name="Sharon I."/>
            <person name="Castelle C.J."/>
            <person name="Probst A.J."/>
            <person name="Thomas B.C."/>
            <person name="Singh A."/>
            <person name="Wilkins M.J."/>
            <person name="Karaoz U."/>
            <person name="Brodie E.L."/>
            <person name="Williams K.H."/>
            <person name="Hubbard S.S."/>
            <person name="Banfield J.F."/>
        </authorList>
    </citation>
    <scope>NUCLEOTIDE SEQUENCE [LARGE SCALE GENOMIC DNA]</scope>
</reference>
<evidence type="ECO:0000313" key="4">
    <source>
        <dbReference type="Proteomes" id="UP000178797"/>
    </source>
</evidence>